<dbReference type="InterPro" id="IPR039425">
    <property type="entry name" value="RNA_pol_sigma-70-like"/>
</dbReference>
<dbReference type="Pfam" id="PF08281">
    <property type="entry name" value="Sigma70_r4_2"/>
    <property type="match status" value="1"/>
</dbReference>
<evidence type="ECO:0000256" key="2">
    <source>
        <dbReference type="ARBA" id="ARBA00023015"/>
    </source>
</evidence>
<evidence type="ECO:0000259" key="6">
    <source>
        <dbReference type="Pfam" id="PF08281"/>
    </source>
</evidence>
<dbReference type="Proteomes" id="UP000677413">
    <property type="component" value="Unassembled WGS sequence"/>
</dbReference>
<evidence type="ECO:0000256" key="3">
    <source>
        <dbReference type="ARBA" id="ARBA00023082"/>
    </source>
</evidence>
<dbReference type="NCBIfam" id="TIGR02937">
    <property type="entry name" value="sigma70-ECF"/>
    <property type="match status" value="1"/>
</dbReference>
<sequence>MEFMLERGRSRDREARFEALVGVVAEPLHRYLRRRADPGAVDDVLAETMLVLWRRLEDVPGLGTGRTADPAEVLPWCYGVARGCLANARRAEGRRLRLVERLARTTRAPVSWPGAQDIGDGELESALRRLGAVDREVLLLWAWEGLAPREIAEAIGMTPNAVSIRMHRAKRKLAALLERKNGASAAHMSGEGQGRSDR</sequence>
<dbReference type="PANTHER" id="PTHR43133">
    <property type="entry name" value="RNA POLYMERASE ECF-TYPE SIGMA FACTO"/>
    <property type="match status" value="1"/>
</dbReference>
<organism evidence="7 8">
    <name type="scientific">Streptomyces liliiviolaceus</name>
    <dbReference type="NCBI Taxonomy" id="2823109"/>
    <lineage>
        <taxon>Bacteria</taxon>
        <taxon>Bacillati</taxon>
        <taxon>Actinomycetota</taxon>
        <taxon>Actinomycetes</taxon>
        <taxon>Kitasatosporales</taxon>
        <taxon>Streptomycetaceae</taxon>
        <taxon>Streptomyces</taxon>
    </lineage>
</organism>
<keyword evidence="8" id="KW-1185">Reference proteome</keyword>
<dbReference type="SUPFAM" id="SSF88659">
    <property type="entry name" value="Sigma3 and sigma4 domains of RNA polymerase sigma factors"/>
    <property type="match status" value="1"/>
</dbReference>
<dbReference type="InterPro" id="IPR014284">
    <property type="entry name" value="RNA_pol_sigma-70_dom"/>
</dbReference>
<evidence type="ECO:0000313" key="8">
    <source>
        <dbReference type="Proteomes" id="UP000677413"/>
    </source>
</evidence>
<dbReference type="GO" id="GO:0003677">
    <property type="term" value="F:DNA binding"/>
    <property type="evidence" value="ECO:0007669"/>
    <property type="project" value="UniProtKB-KW"/>
</dbReference>
<evidence type="ECO:0000256" key="1">
    <source>
        <dbReference type="ARBA" id="ARBA00010641"/>
    </source>
</evidence>
<accession>A0A940Y4Y1</accession>
<gene>
    <name evidence="7" type="ORF">J8N05_21145</name>
</gene>
<comment type="caution">
    <text evidence="7">The sequence shown here is derived from an EMBL/GenBank/DDBJ whole genome shotgun (WGS) entry which is preliminary data.</text>
</comment>
<dbReference type="GO" id="GO:0016987">
    <property type="term" value="F:sigma factor activity"/>
    <property type="evidence" value="ECO:0007669"/>
    <property type="project" value="UniProtKB-KW"/>
</dbReference>
<dbReference type="PANTHER" id="PTHR43133:SF8">
    <property type="entry name" value="RNA POLYMERASE SIGMA FACTOR HI_1459-RELATED"/>
    <property type="match status" value="1"/>
</dbReference>
<proteinExistence type="inferred from homology"/>
<dbReference type="Gene3D" id="1.10.10.10">
    <property type="entry name" value="Winged helix-like DNA-binding domain superfamily/Winged helix DNA-binding domain"/>
    <property type="match status" value="1"/>
</dbReference>
<evidence type="ECO:0000313" key="7">
    <source>
        <dbReference type="EMBL" id="MBQ0850674.1"/>
    </source>
</evidence>
<dbReference type="InterPro" id="IPR013249">
    <property type="entry name" value="RNA_pol_sigma70_r4_t2"/>
</dbReference>
<dbReference type="AlphaFoldDB" id="A0A940Y4Y1"/>
<dbReference type="EMBL" id="JAGPYQ010000001">
    <property type="protein sequence ID" value="MBQ0850674.1"/>
    <property type="molecule type" value="Genomic_DNA"/>
</dbReference>
<keyword evidence="3" id="KW-0731">Sigma factor</keyword>
<dbReference type="SUPFAM" id="SSF88946">
    <property type="entry name" value="Sigma2 domain of RNA polymerase sigma factors"/>
    <property type="match status" value="1"/>
</dbReference>
<name>A0A940Y4Y1_9ACTN</name>
<dbReference type="InterPro" id="IPR013324">
    <property type="entry name" value="RNA_pol_sigma_r3/r4-like"/>
</dbReference>
<keyword evidence="4" id="KW-0238">DNA-binding</keyword>
<reference evidence="7 8" key="1">
    <citation type="submission" date="2021-04" db="EMBL/GenBank/DDBJ databases">
        <authorList>
            <person name="Tang X."/>
            <person name="Zhou X."/>
            <person name="Chen X."/>
            <person name="Cernava T."/>
            <person name="Zhang C."/>
        </authorList>
    </citation>
    <scope>NUCLEOTIDE SEQUENCE [LARGE SCALE GENOMIC DNA]</scope>
    <source>
        <strain evidence="7 8">BH-SS-21</strain>
    </source>
</reference>
<dbReference type="InterPro" id="IPR013325">
    <property type="entry name" value="RNA_pol_sigma_r2"/>
</dbReference>
<feature type="domain" description="RNA polymerase sigma factor 70 region 4 type 2" evidence="6">
    <location>
        <begin position="122"/>
        <end position="173"/>
    </location>
</feature>
<protein>
    <submittedName>
        <fullName evidence="7">Sigma-70 family RNA polymerase sigma factor</fullName>
    </submittedName>
</protein>
<evidence type="ECO:0000256" key="4">
    <source>
        <dbReference type="ARBA" id="ARBA00023125"/>
    </source>
</evidence>
<keyword evidence="2" id="KW-0805">Transcription regulation</keyword>
<dbReference type="Gene3D" id="1.10.1740.10">
    <property type="match status" value="1"/>
</dbReference>
<comment type="similarity">
    <text evidence="1">Belongs to the sigma-70 factor family. ECF subfamily.</text>
</comment>
<keyword evidence="5" id="KW-0804">Transcription</keyword>
<dbReference type="GO" id="GO:0006352">
    <property type="term" value="P:DNA-templated transcription initiation"/>
    <property type="evidence" value="ECO:0007669"/>
    <property type="project" value="InterPro"/>
</dbReference>
<dbReference type="InterPro" id="IPR036388">
    <property type="entry name" value="WH-like_DNA-bd_sf"/>
</dbReference>
<evidence type="ECO:0000256" key="5">
    <source>
        <dbReference type="ARBA" id="ARBA00023163"/>
    </source>
</evidence>